<feature type="transmembrane region" description="Helical" evidence="2">
    <location>
        <begin position="7"/>
        <end position="28"/>
    </location>
</feature>
<evidence type="ECO:0000313" key="3">
    <source>
        <dbReference type="EMBL" id="SFR97382.1"/>
    </source>
</evidence>
<feature type="region of interest" description="Disordered" evidence="1">
    <location>
        <begin position="520"/>
        <end position="550"/>
    </location>
</feature>
<feature type="compositionally biased region" description="Basic and acidic residues" evidence="1">
    <location>
        <begin position="528"/>
        <end position="543"/>
    </location>
</feature>
<dbReference type="AlphaFoldDB" id="A0A1I6L1S4"/>
<evidence type="ECO:0000313" key="4">
    <source>
        <dbReference type="Proteomes" id="UP000199659"/>
    </source>
</evidence>
<keyword evidence="4" id="KW-1185">Reference proteome</keyword>
<dbReference type="Pfam" id="PF08757">
    <property type="entry name" value="CotH"/>
    <property type="match status" value="2"/>
</dbReference>
<dbReference type="PANTHER" id="PTHR40050:SF1">
    <property type="entry name" value="INNER SPORE COAT PROTEIN H"/>
    <property type="match status" value="1"/>
</dbReference>
<dbReference type="InterPro" id="IPR014867">
    <property type="entry name" value="Spore_coat_CotH_CotH2/3/7"/>
</dbReference>
<feature type="transmembrane region" description="Helical" evidence="2">
    <location>
        <begin position="585"/>
        <end position="607"/>
    </location>
</feature>
<reference evidence="3 4" key="1">
    <citation type="submission" date="2016-10" db="EMBL/GenBank/DDBJ databases">
        <authorList>
            <person name="de Groot N.N."/>
        </authorList>
    </citation>
    <scope>NUCLEOTIDE SEQUENCE [LARGE SCALE GENOMIC DNA]</scope>
    <source>
        <strain evidence="3 4">743A</strain>
    </source>
</reference>
<protein>
    <submittedName>
        <fullName evidence="3">CotH protein</fullName>
    </submittedName>
</protein>
<keyword evidence="2" id="KW-0472">Membrane</keyword>
<evidence type="ECO:0000256" key="1">
    <source>
        <dbReference type="SAM" id="MobiDB-lite"/>
    </source>
</evidence>
<keyword evidence="2" id="KW-0812">Transmembrane</keyword>
<sequence length="616" mass="69207">MKKEKWINLFAILGILFACFVSFVLVYMPETIKLKKETQTLGYEEIFDKNSIMSVNILMDQDSWDEMLENAAAEEYYVCDIEINGTVYKNVGIRPKGNTSLSQIVSDDTTDRFSFKIEFDHYDSNQSLDGLDKLCLNNLMSDATYMKEYISYDIMSYLGVNSSLYSYAQIALNGEYWGLYLALEAVEDSFLERNYGSVTGQLYKPEFSMGGNHEDGEMQMPEGDMELPNGEMPAQDGNMQPPDSEMPAQDGNMQPPDGEMPARDGNMQQGGFGGGNMGGGSSLTYIDDEIDSYSTIFESASFDPTTEDYKEVITALKNISEGNDLEEYVDIEQMLRYIASNVFLVNDDSYFGSLLHNYYLYEEDGKLSMLPWDYNLAFGGFANSDATDLVNRAIDTVVSSGSLEERPIIGKLLENSDYLDTYHSYLDELIKGYFQSGLFEETVTKVDSLISSYVKDDPTAFYEFSEYETARDTLLDFCLLRAESIKGQLDGTIPSTEEEQTENSQALIDASSITVSDMGTQGGGNFGNKEDGNNYGEKKKFGENSDDTSQMQWNDKNANMMGRPEEANDDFSQMPSQPAAQNQTIVYTTGGGAVLVLLMCIIFVKLYKRRRYRSCR</sequence>
<feature type="region of interest" description="Disordered" evidence="1">
    <location>
        <begin position="207"/>
        <end position="257"/>
    </location>
</feature>
<organism evidence="3 4">
    <name type="scientific">Anaeromicropila populeti</name>
    <dbReference type="NCBI Taxonomy" id="37658"/>
    <lineage>
        <taxon>Bacteria</taxon>
        <taxon>Bacillati</taxon>
        <taxon>Bacillota</taxon>
        <taxon>Clostridia</taxon>
        <taxon>Lachnospirales</taxon>
        <taxon>Lachnospiraceae</taxon>
        <taxon>Anaeromicropila</taxon>
    </lineage>
</organism>
<name>A0A1I6L1S4_9FIRM</name>
<dbReference type="Proteomes" id="UP000199659">
    <property type="component" value="Unassembled WGS sequence"/>
</dbReference>
<accession>A0A1I6L1S4</accession>
<dbReference type="EMBL" id="FOYZ01000012">
    <property type="protein sequence ID" value="SFR97382.1"/>
    <property type="molecule type" value="Genomic_DNA"/>
</dbReference>
<dbReference type="PROSITE" id="PS51257">
    <property type="entry name" value="PROKAR_LIPOPROTEIN"/>
    <property type="match status" value="1"/>
</dbReference>
<dbReference type="OrthoDB" id="3235126at2"/>
<dbReference type="STRING" id="37658.SAMN05661086_02995"/>
<evidence type="ECO:0000256" key="2">
    <source>
        <dbReference type="SAM" id="Phobius"/>
    </source>
</evidence>
<keyword evidence="2" id="KW-1133">Transmembrane helix</keyword>
<dbReference type="PANTHER" id="PTHR40050">
    <property type="entry name" value="INNER SPORE COAT PROTEIN H"/>
    <property type="match status" value="1"/>
</dbReference>
<dbReference type="RefSeq" id="WP_092562417.1">
    <property type="nucleotide sequence ID" value="NZ_FOYZ01000012.1"/>
</dbReference>
<gene>
    <name evidence="3" type="ORF">SAMN05661086_02995</name>
</gene>
<proteinExistence type="predicted"/>